<feature type="domain" description="Manganese/iron superoxide dismutase N-terminal" evidence="7">
    <location>
        <begin position="2"/>
        <end position="88"/>
    </location>
</feature>
<dbReference type="Pfam" id="PF02777">
    <property type="entry name" value="Sod_Fe_C"/>
    <property type="match status" value="1"/>
</dbReference>
<keyword evidence="3 5" id="KW-0479">Metal-binding</keyword>
<comment type="similarity">
    <text evidence="1 6">Belongs to the iron/manganese superoxide dismutase family.</text>
</comment>
<comment type="function">
    <text evidence="6">Destroys radicals which are normally produced within the cells and which are toxic to biological systems.</text>
</comment>
<evidence type="ECO:0000256" key="3">
    <source>
        <dbReference type="ARBA" id="ARBA00022723"/>
    </source>
</evidence>
<feature type="binding site" evidence="5">
    <location>
        <position position="168"/>
    </location>
    <ligand>
        <name>Mn(2+)</name>
        <dbReference type="ChEBI" id="CHEBI:29035"/>
    </ligand>
</feature>
<keyword evidence="4 6" id="KW-0560">Oxidoreductase</keyword>
<dbReference type="Gene3D" id="3.55.40.20">
    <property type="entry name" value="Iron/manganese superoxide dismutase, C-terminal domain"/>
    <property type="match status" value="1"/>
</dbReference>
<protein>
    <recommendedName>
        <fullName evidence="2 6">Superoxide dismutase</fullName>
        <ecNumber evidence="2 6">1.15.1.1</ecNumber>
    </recommendedName>
</protein>
<dbReference type="SUPFAM" id="SSF54719">
    <property type="entry name" value="Fe,Mn superoxide dismutase (SOD), C-terminal domain"/>
    <property type="match status" value="1"/>
</dbReference>
<evidence type="ECO:0000256" key="1">
    <source>
        <dbReference type="ARBA" id="ARBA00008714"/>
    </source>
</evidence>
<name>A0A0A7UV83_9SPIR</name>
<evidence type="ECO:0000256" key="6">
    <source>
        <dbReference type="RuleBase" id="RU000414"/>
    </source>
</evidence>
<comment type="catalytic activity">
    <reaction evidence="6">
        <text>2 superoxide + 2 H(+) = H2O2 + O2</text>
        <dbReference type="Rhea" id="RHEA:20696"/>
        <dbReference type="ChEBI" id="CHEBI:15378"/>
        <dbReference type="ChEBI" id="CHEBI:15379"/>
        <dbReference type="ChEBI" id="CHEBI:16240"/>
        <dbReference type="ChEBI" id="CHEBI:18421"/>
        <dbReference type="EC" id="1.15.1.1"/>
    </reaction>
</comment>
<evidence type="ECO:0000313" key="10">
    <source>
        <dbReference type="Proteomes" id="UP000030940"/>
    </source>
</evidence>
<dbReference type="GO" id="GO:0005737">
    <property type="term" value="C:cytoplasm"/>
    <property type="evidence" value="ECO:0007669"/>
    <property type="project" value="TreeGrafter"/>
</dbReference>
<dbReference type="PANTHER" id="PTHR43595">
    <property type="entry name" value="37S RIBOSOMAL PROTEIN S26, MITOCHONDRIAL"/>
    <property type="match status" value="1"/>
</dbReference>
<feature type="binding site" evidence="5">
    <location>
        <position position="26"/>
    </location>
    <ligand>
        <name>Mn(2+)</name>
        <dbReference type="ChEBI" id="CHEBI:29035"/>
    </ligand>
</feature>
<feature type="binding site" evidence="5">
    <location>
        <position position="81"/>
    </location>
    <ligand>
        <name>Mn(2+)</name>
        <dbReference type="ChEBI" id="CHEBI:29035"/>
    </ligand>
</feature>
<dbReference type="HOGENOM" id="CLU_031625_0_1_12"/>
<organism evidence="9 10">
    <name type="scientific">Borreliella chilensis</name>
    <dbReference type="NCBI Taxonomy" id="1245910"/>
    <lineage>
        <taxon>Bacteria</taxon>
        <taxon>Pseudomonadati</taxon>
        <taxon>Spirochaetota</taxon>
        <taxon>Spirochaetia</taxon>
        <taxon>Spirochaetales</taxon>
        <taxon>Borreliaceae</taxon>
        <taxon>Borreliella</taxon>
    </lineage>
</organism>
<dbReference type="EMBL" id="CP009910">
    <property type="protein sequence ID" value="AJA89990.1"/>
    <property type="molecule type" value="Genomic_DNA"/>
</dbReference>
<dbReference type="GO" id="GO:0046872">
    <property type="term" value="F:metal ion binding"/>
    <property type="evidence" value="ECO:0007669"/>
    <property type="project" value="UniProtKB-KW"/>
</dbReference>
<dbReference type="STRING" id="1245910.OY14_00740"/>
<dbReference type="GO" id="GO:0004784">
    <property type="term" value="F:superoxide dismutase activity"/>
    <property type="evidence" value="ECO:0007669"/>
    <property type="project" value="UniProtKB-EC"/>
</dbReference>
<dbReference type="InterPro" id="IPR036324">
    <property type="entry name" value="Mn/Fe_SOD_N_sf"/>
</dbReference>
<evidence type="ECO:0000259" key="7">
    <source>
        <dbReference type="Pfam" id="PF00081"/>
    </source>
</evidence>
<dbReference type="SUPFAM" id="SSF46609">
    <property type="entry name" value="Fe,Mn superoxide dismutase (SOD), N-terminal domain"/>
    <property type="match status" value="1"/>
</dbReference>
<dbReference type="InterPro" id="IPR036314">
    <property type="entry name" value="SOD_C_sf"/>
</dbReference>
<dbReference type="PROSITE" id="PS00088">
    <property type="entry name" value="SOD_MN"/>
    <property type="match status" value="1"/>
</dbReference>
<feature type="binding site" evidence="5">
    <location>
        <position position="164"/>
    </location>
    <ligand>
        <name>Mn(2+)</name>
        <dbReference type="ChEBI" id="CHEBI:29035"/>
    </ligand>
</feature>
<dbReference type="KEGG" id="bchi:OY14_00740"/>
<evidence type="ECO:0000256" key="5">
    <source>
        <dbReference type="PIRSR" id="PIRSR000349-1"/>
    </source>
</evidence>
<feature type="domain" description="Manganese/iron superoxide dismutase C-terminal" evidence="8">
    <location>
        <begin position="99"/>
        <end position="196"/>
    </location>
</feature>
<gene>
    <name evidence="9" type="ORF">OY14_00740</name>
</gene>
<reference evidence="9 10" key="1">
    <citation type="journal article" date="2015" name="Genome Announc.">
        <title>Genome Sequence of Borrelia chilensis VA1, a South American Member of the Lyme Borreliosis Group.</title>
        <authorList>
            <person name="Huang W."/>
            <person name="Ojaimi C."/>
            <person name="Fallon J.T."/>
            <person name="Travisany D."/>
            <person name="Maass A."/>
            <person name="Ivanova L."/>
            <person name="Tomova A."/>
            <person name="Gonzalez-Acuna D."/>
            <person name="Godfrey H.P."/>
            <person name="Cabello F.C."/>
        </authorList>
    </citation>
    <scope>NUCLEOTIDE SEQUENCE [LARGE SCALE GENOMIC DNA]</scope>
    <source>
        <strain evidence="9 10">VA1</strain>
    </source>
</reference>
<dbReference type="Gene3D" id="1.10.287.990">
    <property type="entry name" value="Fe,Mn superoxide dismutase (SOD) domain"/>
    <property type="match status" value="1"/>
</dbReference>
<dbReference type="PRINTS" id="PR01703">
    <property type="entry name" value="MNSODISMTASE"/>
</dbReference>
<proteinExistence type="inferred from homology"/>
<keyword evidence="10" id="KW-1185">Reference proteome</keyword>
<dbReference type="PIRSF" id="PIRSF000349">
    <property type="entry name" value="SODismutase"/>
    <property type="match status" value="1"/>
</dbReference>
<dbReference type="InterPro" id="IPR019831">
    <property type="entry name" value="Mn/Fe_SOD_N"/>
</dbReference>
<dbReference type="InterPro" id="IPR019833">
    <property type="entry name" value="Mn/Fe_SOD_BS"/>
</dbReference>
<evidence type="ECO:0000313" key="9">
    <source>
        <dbReference type="EMBL" id="AJA89990.1"/>
    </source>
</evidence>
<dbReference type="Proteomes" id="UP000030940">
    <property type="component" value="Chromosome"/>
</dbReference>
<dbReference type="InterPro" id="IPR019832">
    <property type="entry name" value="Mn/Fe_SOD_C"/>
</dbReference>
<evidence type="ECO:0000256" key="4">
    <source>
        <dbReference type="ARBA" id="ARBA00023002"/>
    </source>
</evidence>
<dbReference type="AlphaFoldDB" id="A0A0A7UV83"/>
<evidence type="ECO:0000256" key="2">
    <source>
        <dbReference type="ARBA" id="ARBA00012682"/>
    </source>
</evidence>
<sequence length="203" mass="23293">MFELPKLGYAYDAVEPYIDAKTMEIHHSKHHNGFVVNLNSIFEKMGKSHLKDVSTILKNIHNFPEEFQTPIRNNAGGYSNHTLYFRTLKPGNKSNLLEKFESDINAAFGSLEALKASLKDTAMKIFGSGWAWLVLCPDSGLKVISMPNQDSPLMKLYKPVLGIDVWEHAYYLKYQNRRIEYVDAFLKALNWEEVSKIYNEANN</sequence>
<dbReference type="PANTHER" id="PTHR43595:SF2">
    <property type="entry name" value="SMALL RIBOSOMAL SUBUNIT PROTEIN MS42"/>
    <property type="match status" value="1"/>
</dbReference>
<dbReference type="EC" id="1.15.1.1" evidence="2 6"/>
<dbReference type="Pfam" id="PF00081">
    <property type="entry name" value="Sod_Fe_N"/>
    <property type="match status" value="1"/>
</dbReference>
<evidence type="ECO:0000259" key="8">
    <source>
        <dbReference type="Pfam" id="PF02777"/>
    </source>
</evidence>
<dbReference type="InterPro" id="IPR001189">
    <property type="entry name" value="Mn/Fe_SOD"/>
</dbReference>
<accession>A0A0A7UV83</accession>